<protein>
    <submittedName>
        <fullName evidence="2">Protein similar to CENP-B 2</fullName>
    </submittedName>
</protein>
<dbReference type="eggNOG" id="KOG3105">
    <property type="taxonomic scope" value="Eukaryota"/>
</dbReference>
<keyword evidence="3" id="KW-1185">Reference proteome</keyword>
<dbReference type="HOGENOM" id="CLU_085217_0_0_1"/>
<dbReference type="InParanoid" id="N1J7T8"/>
<organism evidence="2 3">
    <name type="scientific">Blumeria graminis f. sp. hordei (strain DH14)</name>
    <name type="common">Barley powdery mildew</name>
    <name type="synonym">Oidium monilioides f. sp. hordei</name>
    <dbReference type="NCBI Taxonomy" id="546991"/>
    <lineage>
        <taxon>Eukaryota</taxon>
        <taxon>Fungi</taxon>
        <taxon>Dikarya</taxon>
        <taxon>Ascomycota</taxon>
        <taxon>Pezizomycotina</taxon>
        <taxon>Leotiomycetes</taxon>
        <taxon>Erysiphales</taxon>
        <taxon>Erysiphaceae</taxon>
        <taxon>Blumeria</taxon>
        <taxon>Blumeria hordei</taxon>
    </lineage>
</organism>
<dbReference type="AlphaFoldDB" id="N1J7T8"/>
<sequence>MPSKRESLQSNNVLCEDGRTARSQNQHKNSALSGSSQTIEEGTDPESSVNIRLAIRWILRSWNNEVRNTTIHNCFRKSSLISKPIALPTSVLPTGLSELFNEVVRAGDVRDSMAIDNFLNLIEEEEEGNLMLDEAMILQEVIGEYLGTNKDEEEEVEQDEQPLRTAKEAEMALKELIEYTESQDSLNSSYLRVLERLETAIGRIKEASKVQSSLDSWIT</sequence>
<dbReference type="STRING" id="546991.N1J7T8"/>
<evidence type="ECO:0000313" key="3">
    <source>
        <dbReference type="Proteomes" id="UP000015441"/>
    </source>
</evidence>
<dbReference type="EMBL" id="CAUH01002607">
    <property type="protein sequence ID" value="CCU76465.1"/>
    <property type="molecule type" value="Genomic_DNA"/>
</dbReference>
<dbReference type="OrthoDB" id="3853970at2759"/>
<evidence type="ECO:0000256" key="1">
    <source>
        <dbReference type="SAM" id="MobiDB-lite"/>
    </source>
</evidence>
<reference evidence="2 3" key="1">
    <citation type="journal article" date="2010" name="Science">
        <title>Genome expansion and gene loss in powdery mildew fungi reveal tradeoffs in extreme parasitism.</title>
        <authorList>
            <person name="Spanu P.D."/>
            <person name="Abbott J.C."/>
            <person name="Amselem J."/>
            <person name="Burgis T.A."/>
            <person name="Soanes D.M."/>
            <person name="Stueber K."/>
            <person name="Ver Loren van Themaat E."/>
            <person name="Brown J.K.M."/>
            <person name="Butcher S.A."/>
            <person name="Gurr S.J."/>
            <person name="Lebrun M.-H."/>
            <person name="Ridout C.J."/>
            <person name="Schulze-Lefert P."/>
            <person name="Talbot N.J."/>
            <person name="Ahmadinejad N."/>
            <person name="Ametz C."/>
            <person name="Barton G.R."/>
            <person name="Benjdia M."/>
            <person name="Bidzinski P."/>
            <person name="Bindschedler L.V."/>
            <person name="Both M."/>
            <person name="Brewer M.T."/>
            <person name="Cadle-Davidson L."/>
            <person name="Cadle-Davidson M.M."/>
            <person name="Collemare J."/>
            <person name="Cramer R."/>
            <person name="Frenkel O."/>
            <person name="Godfrey D."/>
            <person name="Harriman J."/>
            <person name="Hoede C."/>
            <person name="King B.C."/>
            <person name="Klages S."/>
            <person name="Kleemann J."/>
            <person name="Knoll D."/>
            <person name="Koti P.S."/>
            <person name="Kreplak J."/>
            <person name="Lopez-Ruiz F.J."/>
            <person name="Lu X."/>
            <person name="Maekawa T."/>
            <person name="Mahanil S."/>
            <person name="Micali C."/>
            <person name="Milgroom M.G."/>
            <person name="Montana G."/>
            <person name="Noir S."/>
            <person name="O'Connell R.J."/>
            <person name="Oberhaensli S."/>
            <person name="Parlange F."/>
            <person name="Pedersen C."/>
            <person name="Quesneville H."/>
            <person name="Reinhardt R."/>
            <person name="Rott M."/>
            <person name="Sacristan S."/>
            <person name="Schmidt S.M."/>
            <person name="Schoen M."/>
            <person name="Skamnioti P."/>
            <person name="Sommer H."/>
            <person name="Stephens A."/>
            <person name="Takahara H."/>
            <person name="Thordal-Christensen H."/>
            <person name="Vigouroux M."/>
            <person name="Wessling R."/>
            <person name="Wicker T."/>
            <person name="Panstruga R."/>
        </authorList>
    </citation>
    <scope>NUCLEOTIDE SEQUENCE [LARGE SCALE GENOMIC DNA]</scope>
    <source>
        <strain evidence="2">DH14</strain>
    </source>
</reference>
<gene>
    <name evidence="2" type="ORF">BGHDH14_bgh03261</name>
</gene>
<dbReference type="Proteomes" id="UP000015441">
    <property type="component" value="Unassembled WGS sequence"/>
</dbReference>
<evidence type="ECO:0000313" key="2">
    <source>
        <dbReference type="EMBL" id="CCU76465.1"/>
    </source>
</evidence>
<comment type="caution">
    <text evidence="2">The sequence shown here is derived from an EMBL/GenBank/DDBJ whole genome shotgun (WGS) entry which is preliminary data.</text>
</comment>
<proteinExistence type="predicted"/>
<feature type="compositionally biased region" description="Polar residues" evidence="1">
    <location>
        <begin position="21"/>
        <end position="45"/>
    </location>
</feature>
<name>N1J7T8_BLUG1</name>
<accession>N1J7T8</accession>
<feature type="region of interest" description="Disordered" evidence="1">
    <location>
        <begin position="1"/>
        <end position="45"/>
    </location>
</feature>